<dbReference type="PANTHER" id="PTHR10680">
    <property type="entry name" value="PEPTIDYL-GLYCINE ALPHA-AMIDATING MONOOXYGENASE"/>
    <property type="match status" value="1"/>
</dbReference>
<feature type="repeat" description="NHL" evidence="4">
    <location>
        <begin position="510"/>
        <end position="549"/>
    </location>
</feature>
<dbReference type="Proteomes" id="UP000256977">
    <property type="component" value="Unassembled WGS sequence"/>
</dbReference>
<feature type="domain" description="Ig-like" evidence="6">
    <location>
        <begin position="785"/>
        <end position="870"/>
    </location>
</feature>
<evidence type="ECO:0000256" key="5">
    <source>
        <dbReference type="SAM" id="MobiDB-lite"/>
    </source>
</evidence>
<feature type="domain" description="SLH" evidence="8">
    <location>
        <begin position="1298"/>
        <end position="1361"/>
    </location>
</feature>
<dbReference type="InterPro" id="IPR003961">
    <property type="entry name" value="FN3_dom"/>
</dbReference>
<dbReference type="SUPFAM" id="SSF49265">
    <property type="entry name" value="Fibronectin type III"/>
    <property type="match status" value="1"/>
</dbReference>
<reference evidence="9 10" key="1">
    <citation type="submission" date="2018-07" db="EMBL/GenBank/DDBJ databases">
        <title>Genomic Encyclopedia of Type Strains, Phase III (KMG-III): the genomes of soil and plant-associated and newly described type strains.</title>
        <authorList>
            <person name="Whitman W."/>
        </authorList>
    </citation>
    <scope>NUCLEOTIDE SEQUENCE [LARGE SCALE GENOMIC DNA]</scope>
    <source>
        <strain evidence="9 10">CECT 7287</strain>
    </source>
</reference>
<feature type="domain" description="SLH" evidence="8">
    <location>
        <begin position="1369"/>
        <end position="1428"/>
    </location>
</feature>
<keyword evidence="3" id="KW-0325">Glycoprotein</keyword>
<sequence length="1428" mass="151750">MSTSKEKETGKRFGHRSRKAIFLVFAFLLALPAMTGGNIANAASDASSWTLVDDGELIKDRSKSLYNTDLIEYNGDLYVLWSEDADLNVLMHAMKYDGRDWASVDEPQTGCPAGCLNAYGNENRFANKAVFPSLAVYKGKLYASWYEGYLTFDYRARVRQFDGTNWTTVDGGTLNMAPGLSWDPRITVFNDELYAIWQEGSQIQVKKYDDTGAGWQVASPTPSLSGSGAGSPQLAVYNGSLYAVWREESGTQGVQKIKVSRYVGGRDWESIDGGGFGSDVDTYINHPNVAVFGDKMYVAWSDNNKAIRVKSYDEENGWQWADDNAGLNYTAGSNVSVPKLIAYDGLLYAAWVESNTVRAKKYDGISWTSADSDHGLNARDNSTANHPSLAVYGGKLFAAWTEKYDGKNQVRVAKMPVLEAPDAPQFVTAVEGDGEATVNFYPPASNGGSPITEYTVTSEPEGITKKGSTSPIKVTGLTNGQSYTFTVTAKNALGTSEASDPSNSITPKAGFKIFVSGGMDEPADVAADDDGNIYVTDSEEGQVLKYDANGTLLSVWQQIDPSSEVNFNVPVGIAVSVTGSVYVADKLNARVYSFNDSGSLVGIMGESGELTAPSGVALDKVSGKVYVADSSQIKVYDANGSLEGTWGDVPGNGAGQFRNPVGIAVDADGNVYVADTGNHQIQKWDANGQFVKKWGSIGALDGHFNRPGGVTVDGDGNVFVADTFNNRIQKFDSEGNFQMTWGMLGDDEGQFVFPRGITVDNSGNVYVADTDNSRIQILRKGPLLPTITAQPSNTTAANGSASFSVTATGTGLTYQWQVYSALSNSFMNVPEATNSTLTLVQLSASDSGARYRVIVSGSGESVTSSEATLTVDGAAANPANNSVTANTLTVKVGATITLSATGDRQAADGTVNGDERYVPTTWTSTEESKSGAFEWNDDVNGYVSSYVTTGTGSFVVTATFRKQRWNGSEWVDIVGSTSTSTVSVTVNAASPGGGSVSPGTAPSTGPAAGTEDSNADILVNGKAESAGKATTTRMNNRKVTTIAIDADKLDKRLASVGDRAIVTIPVGGDSDVVIGELNGQMIKNMEGRQAILEIRTDRATYTVPALQIDIDAVSKEIGASVALKDIKVRVEIAASSASTVQLAEGAGTKGDFTLVAPPVDFKITISYGDKTIEIAKFNAYVERTIAIPDSVDPNRITTGVVIEPDGTVRHVPTKIIVADGKYYARINSLTNSTYSVVWHPLAYSDLAGHWAEETVNDMGSRMVIEGTGSSTFSPDRDITRAEFAAIVVRGLGLKLDKGTTPFTDVAASDWYAGAVNAAYKYGLIDGFKDGKFRPNDKITREQALLIIAKAMAITGLKEKLPAKSADTLLKGYEDNSSVSGWARSGVADSVQAGIVTGRNGATLAPKAYMTRAEVAAIVSRLLKESGLI</sequence>
<organism evidence="9 10">
    <name type="scientific">Cohnella phaseoli</name>
    <dbReference type="NCBI Taxonomy" id="456490"/>
    <lineage>
        <taxon>Bacteria</taxon>
        <taxon>Bacillati</taxon>
        <taxon>Bacillota</taxon>
        <taxon>Bacilli</taxon>
        <taxon>Bacillales</taxon>
        <taxon>Paenibacillaceae</taxon>
        <taxon>Cohnella</taxon>
    </lineage>
</organism>
<gene>
    <name evidence="9" type="ORF">DFP98_11088</name>
</gene>
<evidence type="ECO:0000313" key="9">
    <source>
        <dbReference type="EMBL" id="RED76869.1"/>
    </source>
</evidence>
<name>A0A3D9JSV3_9BACL</name>
<feature type="repeat" description="NHL" evidence="4">
    <location>
        <begin position="608"/>
        <end position="639"/>
    </location>
</feature>
<dbReference type="InterPro" id="IPR013783">
    <property type="entry name" value="Ig-like_fold"/>
</dbReference>
<dbReference type="SUPFAM" id="SSF101898">
    <property type="entry name" value="NHL repeat"/>
    <property type="match status" value="1"/>
</dbReference>
<dbReference type="Gene3D" id="2.60.40.10">
    <property type="entry name" value="Immunoglobulins"/>
    <property type="match status" value="2"/>
</dbReference>
<keyword evidence="2" id="KW-0677">Repeat</keyword>
<evidence type="ECO:0000313" key="10">
    <source>
        <dbReference type="Proteomes" id="UP000256977"/>
    </source>
</evidence>
<dbReference type="InterPro" id="IPR036179">
    <property type="entry name" value="Ig-like_dom_sf"/>
</dbReference>
<dbReference type="SMART" id="SM00060">
    <property type="entry name" value="FN3"/>
    <property type="match status" value="1"/>
</dbReference>
<dbReference type="InterPro" id="IPR007110">
    <property type="entry name" value="Ig-like_dom"/>
</dbReference>
<dbReference type="PROSITE" id="PS51272">
    <property type="entry name" value="SLH"/>
    <property type="match status" value="3"/>
</dbReference>
<evidence type="ECO:0000256" key="1">
    <source>
        <dbReference type="ARBA" id="ARBA00022729"/>
    </source>
</evidence>
<proteinExistence type="predicted"/>
<dbReference type="InterPro" id="IPR001258">
    <property type="entry name" value="NHL_repeat"/>
</dbReference>
<feature type="region of interest" description="Disordered" evidence="5">
    <location>
        <begin position="989"/>
        <end position="1013"/>
    </location>
</feature>
<dbReference type="Gene3D" id="2.120.10.30">
    <property type="entry name" value="TolB, C-terminal domain"/>
    <property type="match status" value="2"/>
</dbReference>
<keyword evidence="10" id="KW-1185">Reference proteome</keyword>
<comment type="caution">
    <text evidence="9">The sequence shown here is derived from an EMBL/GenBank/DDBJ whole genome shotgun (WGS) entry which is preliminary data.</text>
</comment>
<dbReference type="PROSITE" id="PS50853">
    <property type="entry name" value="FN3"/>
    <property type="match status" value="1"/>
</dbReference>
<dbReference type="InterPro" id="IPR003599">
    <property type="entry name" value="Ig_sub"/>
</dbReference>
<feature type="repeat" description="NHL" evidence="4">
    <location>
        <begin position="745"/>
        <end position="781"/>
    </location>
</feature>
<dbReference type="RefSeq" id="WP_246016536.1">
    <property type="nucleotide sequence ID" value="NZ_QRDZ01000010.1"/>
</dbReference>
<dbReference type="SUPFAM" id="SSF48726">
    <property type="entry name" value="Immunoglobulin"/>
    <property type="match status" value="1"/>
</dbReference>
<accession>A0A3D9JSV3</accession>
<keyword evidence="1" id="KW-0732">Signal</keyword>
<feature type="compositionally biased region" description="Low complexity" evidence="5">
    <location>
        <begin position="997"/>
        <end position="1006"/>
    </location>
</feature>
<feature type="domain" description="SLH" evidence="8">
    <location>
        <begin position="1238"/>
        <end position="1297"/>
    </location>
</feature>
<dbReference type="PROSITE" id="PS50835">
    <property type="entry name" value="IG_LIKE"/>
    <property type="match status" value="1"/>
</dbReference>
<feature type="repeat" description="NHL" evidence="4">
    <location>
        <begin position="648"/>
        <end position="687"/>
    </location>
</feature>
<evidence type="ECO:0000259" key="6">
    <source>
        <dbReference type="PROSITE" id="PS50835"/>
    </source>
</evidence>
<evidence type="ECO:0000256" key="3">
    <source>
        <dbReference type="ARBA" id="ARBA00023180"/>
    </source>
</evidence>
<dbReference type="Pfam" id="PF01436">
    <property type="entry name" value="NHL"/>
    <property type="match status" value="4"/>
</dbReference>
<dbReference type="PANTHER" id="PTHR10680:SF28">
    <property type="entry name" value="SMP-30_GLUCONOLACTONASE_LRE-LIKE REGION DOMAIN-CONTAINING PROTEIN"/>
    <property type="match status" value="1"/>
</dbReference>
<evidence type="ECO:0000256" key="4">
    <source>
        <dbReference type="PROSITE-ProRule" id="PRU00504"/>
    </source>
</evidence>
<dbReference type="GO" id="GO:0005576">
    <property type="term" value="C:extracellular region"/>
    <property type="evidence" value="ECO:0007669"/>
    <property type="project" value="TreeGrafter"/>
</dbReference>
<feature type="domain" description="Fibronectin type-III" evidence="7">
    <location>
        <begin position="420"/>
        <end position="509"/>
    </location>
</feature>
<dbReference type="InterPro" id="IPR011042">
    <property type="entry name" value="6-blade_b-propeller_TolB-like"/>
</dbReference>
<dbReference type="Gene3D" id="2.40.10.500">
    <property type="match status" value="1"/>
</dbReference>
<evidence type="ECO:0000259" key="8">
    <source>
        <dbReference type="PROSITE" id="PS51272"/>
    </source>
</evidence>
<protein>
    <submittedName>
        <fullName evidence="9">NHL repeat-containing protein</fullName>
    </submittedName>
</protein>
<evidence type="ECO:0000259" key="7">
    <source>
        <dbReference type="PROSITE" id="PS50853"/>
    </source>
</evidence>
<evidence type="ECO:0000256" key="2">
    <source>
        <dbReference type="ARBA" id="ARBA00022737"/>
    </source>
</evidence>
<dbReference type="Pfam" id="PF00041">
    <property type="entry name" value="fn3"/>
    <property type="match status" value="1"/>
</dbReference>
<feature type="repeat" description="NHL" evidence="4">
    <location>
        <begin position="695"/>
        <end position="734"/>
    </location>
</feature>
<dbReference type="CDD" id="cd00063">
    <property type="entry name" value="FN3"/>
    <property type="match status" value="1"/>
</dbReference>
<dbReference type="PROSITE" id="PS51125">
    <property type="entry name" value="NHL"/>
    <property type="match status" value="5"/>
</dbReference>
<dbReference type="Pfam" id="PF00395">
    <property type="entry name" value="SLH"/>
    <property type="match status" value="3"/>
</dbReference>
<dbReference type="EMBL" id="QRDZ01000010">
    <property type="protein sequence ID" value="RED76869.1"/>
    <property type="molecule type" value="Genomic_DNA"/>
</dbReference>
<dbReference type="InterPro" id="IPR001119">
    <property type="entry name" value="SLH_dom"/>
</dbReference>
<dbReference type="InterPro" id="IPR036116">
    <property type="entry name" value="FN3_sf"/>
</dbReference>
<dbReference type="SMART" id="SM00409">
    <property type="entry name" value="IG"/>
    <property type="match status" value="1"/>
</dbReference>